<dbReference type="EMBL" id="CM023476">
    <property type="protein sequence ID" value="KAH7941650.1"/>
    <property type="molecule type" value="Genomic_DNA"/>
</dbReference>
<keyword evidence="2" id="KW-1185">Reference proteome</keyword>
<accession>A0ACB8CFT2</accession>
<comment type="caution">
    <text evidence="1">The sequence shown here is derived from an EMBL/GenBank/DDBJ whole genome shotgun (WGS) entry which is preliminary data.</text>
</comment>
<organism evidence="1 2">
    <name type="scientific">Dermacentor silvarum</name>
    <name type="common">Tick</name>
    <dbReference type="NCBI Taxonomy" id="543639"/>
    <lineage>
        <taxon>Eukaryota</taxon>
        <taxon>Metazoa</taxon>
        <taxon>Ecdysozoa</taxon>
        <taxon>Arthropoda</taxon>
        <taxon>Chelicerata</taxon>
        <taxon>Arachnida</taxon>
        <taxon>Acari</taxon>
        <taxon>Parasitiformes</taxon>
        <taxon>Ixodida</taxon>
        <taxon>Ixodoidea</taxon>
        <taxon>Ixodidae</taxon>
        <taxon>Rhipicephalinae</taxon>
        <taxon>Dermacentor</taxon>
    </lineage>
</organism>
<dbReference type="Proteomes" id="UP000821865">
    <property type="component" value="Chromosome 7"/>
</dbReference>
<evidence type="ECO:0000313" key="1">
    <source>
        <dbReference type="EMBL" id="KAH7941650.1"/>
    </source>
</evidence>
<gene>
    <name evidence="1" type="ORF">HPB49_015852</name>
</gene>
<protein>
    <submittedName>
        <fullName evidence="1">Uncharacterized protein</fullName>
    </submittedName>
</protein>
<name>A0ACB8CFT2_DERSI</name>
<proteinExistence type="predicted"/>
<sequence length="659" mass="73309">MCDFSGLDLEKMVDNIFRRVPASYSTPRDKPLQIIPEITIDAPVIKGLDKFELYGPVFSYCRNGAKLVQVDIVFDRLIELSATWKTCSGTEGVIGTYGTARVTVTFEVVNATREDGLQEKGMKLVLHGYPKAVGVDVVSVYIRGAEDADYCDFSGIDLYEKVNAVVNELPPEYSQPDRKPEEVIPGVFLGTIVYKGLDNLRPYGPVFSHCRNGTRLVQVDLATDDRLMEAFMPWKTCGGQQGSIRTYASARVTVTFKKRKKIPGMQASKMYDAKDAQSSHDGLLHAPYSQGSLALEQRYLEPDHGLQITSNPWSESADFSFTSSDGARDDSELKDRRTTITWFTILAVLGIALVSAVGSLLVNASWSMQGDADWATQPLLADEREEENSEAMVAAHKMLRGAAKPMMANVSLTRTPRMHRTSLKTMHASKKEGGASKRRMHHEPLSTVGPNHVCGRSFYTYCPVLHQEAYYGGQERRCLLTTTDTVRVCNRSPNRFASLDACYNACGRLHGPMADRCFEKTLFTDCDRQDVLHSWWVFSGKNCVRWKFPRGLCPDDKGSGAAVFANQSACAVRCLPSPKPNKSSTFRDSEESGPCRQPKAKSCTSEQLRFPYFADILQSGRGHCVRASSETMLMHRCLVGANRFSTVTACREACERRKI</sequence>
<reference evidence="1" key="1">
    <citation type="submission" date="2020-05" db="EMBL/GenBank/DDBJ databases">
        <title>Large-scale comparative analyses of tick genomes elucidate their genetic diversity and vector capacities.</title>
        <authorList>
            <person name="Jia N."/>
            <person name="Wang J."/>
            <person name="Shi W."/>
            <person name="Du L."/>
            <person name="Sun Y."/>
            <person name="Zhan W."/>
            <person name="Jiang J."/>
            <person name="Wang Q."/>
            <person name="Zhang B."/>
            <person name="Ji P."/>
            <person name="Sakyi L.B."/>
            <person name="Cui X."/>
            <person name="Yuan T."/>
            <person name="Jiang B."/>
            <person name="Yang W."/>
            <person name="Lam T.T.-Y."/>
            <person name="Chang Q."/>
            <person name="Ding S."/>
            <person name="Wang X."/>
            <person name="Zhu J."/>
            <person name="Ruan X."/>
            <person name="Zhao L."/>
            <person name="Wei J."/>
            <person name="Que T."/>
            <person name="Du C."/>
            <person name="Cheng J."/>
            <person name="Dai P."/>
            <person name="Han X."/>
            <person name="Huang E."/>
            <person name="Gao Y."/>
            <person name="Liu J."/>
            <person name="Shao H."/>
            <person name="Ye R."/>
            <person name="Li L."/>
            <person name="Wei W."/>
            <person name="Wang X."/>
            <person name="Wang C."/>
            <person name="Yang T."/>
            <person name="Huo Q."/>
            <person name="Li W."/>
            <person name="Guo W."/>
            <person name="Chen H."/>
            <person name="Zhou L."/>
            <person name="Ni X."/>
            <person name="Tian J."/>
            <person name="Zhou Y."/>
            <person name="Sheng Y."/>
            <person name="Liu T."/>
            <person name="Pan Y."/>
            <person name="Xia L."/>
            <person name="Li J."/>
            <person name="Zhao F."/>
            <person name="Cao W."/>
        </authorList>
    </citation>
    <scope>NUCLEOTIDE SEQUENCE</scope>
    <source>
        <strain evidence="1">Dsil-2018</strain>
    </source>
</reference>
<evidence type="ECO:0000313" key="2">
    <source>
        <dbReference type="Proteomes" id="UP000821865"/>
    </source>
</evidence>